<evidence type="ECO:0000313" key="9">
    <source>
        <dbReference type="Proteomes" id="UP000324907"/>
    </source>
</evidence>
<dbReference type="SUPFAM" id="SSF48452">
    <property type="entry name" value="TPR-like"/>
    <property type="match status" value="1"/>
</dbReference>
<feature type="repeat" description="ANK" evidence="3">
    <location>
        <begin position="261"/>
        <end position="293"/>
    </location>
</feature>
<dbReference type="InterPro" id="IPR001623">
    <property type="entry name" value="DnaJ_domain"/>
</dbReference>
<feature type="compositionally biased region" description="Low complexity" evidence="6">
    <location>
        <begin position="608"/>
        <end position="624"/>
    </location>
</feature>
<gene>
    <name evidence="8" type="ORF">FNF28_03012</name>
</gene>
<dbReference type="SMART" id="SM00271">
    <property type="entry name" value="DnaJ"/>
    <property type="match status" value="1"/>
</dbReference>
<evidence type="ECO:0000256" key="3">
    <source>
        <dbReference type="PROSITE-ProRule" id="PRU00023"/>
    </source>
</evidence>
<dbReference type="Pfam" id="PF00226">
    <property type="entry name" value="DnaJ"/>
    <property type="match status" value="1"/>
</dbReference>
<dbReference type="PROSITE" id="PS50297">
    <property type="entry name" value="ANK_REP_REGION"/>
    <property type="match status" value="1"/>
</dbReference>
<feature type="repeat" description="TPR" evidence="4">
    <location>
        <begin position="398"/>
        <end position="431"/>
    </location>
</feature>
<feature type="region of interest" description="Disordered" evidence="6">
    <location>
        <begin position="1"/>
        <end position="37"/>
    </location>
</feature>
<dbReference type="Pfam" id="PF00023">
    <property type="entry name" value="Ank"/>
    <property type="match status" value="1"/>
</dbReference>
<dbReference type="Gene3D" id="1.10.287.110">
    <property type="entry name" value="DnaJ domain"/>
    <property type="match status" value="1"/>
</dbReference>
<feature type="compositionally biased region" description="Basic and acidic residues" evidence="6">
    <location>
        <begin position="761"/>
        <end position="773"/>
    </location>
</feature>
<reference evidence="8 9" key="1">
    <citation type="submission" date="2019-07" db="EMBL/GenBank/DDBJ databases">
        <title>Genomes of Cafeteria roenbergensis.</title>
        <authorList>
            <person name="Fischer M.G."/>
            <person name="Hackl T."/>
            <person name="Roman M."/>
        </authorList>
    </citation>
    <scope>NUCLEOTIDE SEQUENCE [LARGE SCALE GENOMIC DNA]</scope>
    <source>
        <strain evidence="8 9">RCC970-E3</strain>
    </source>
</reference>
<name>A0A5A8DT15_CAFRO</name>
<dbReference type="InterPro" id="IPR036770">
    <property type="entry name" value="Ankyrin_rpt-contain_sf"/>
</dbReference>
<dbReference type="CDD" id="cd06257">
    <property type="entry name" value="DnaJ"/>
    <property type="match status" value="1"/>
</dbReference>
<dbReference type="InterPro" id="IPR011990">
    <property type="entry name" value="TPR-like_helical_dom_sf"/>
</dbReference>
<keyword evidence="3" id="KW-0040">ANK repeat</keyword>
<dbReference type="PRINTS" id="PR00625">
    <property type="entry name" value="JDOMAIN"/>
</dbReference>
<protein>
    <recommendedName>
        <fullName evidence="7">J domain-containing protein</fullName>
    </recommendedName>
</protein>
<dbReference type="PANTHER" id="PTHR45188">
    <property type="entry name" value="DNAJ PROTEIN P58IPK HOMOLOG"/>
    <property type="match status" value="1"/>
</dbReference>
<feature type="compositionally biased region" description="Acidic residues" evidence="6">
    <location>
        <begin position="671"/>
        <end position="681"/>
    </location>
</feature>
<dbReference type="AlphaFoldDB" id="A0A5A8DT15"/>
<dbReference type="InterPro" id="IPR002110">
    <property type="entry name" value="Ankyrin_rpt"/>
</dbReference>
<keyword evidence="5" id="KW-0175">Coiled coil</keyword>
<feature type="region of interest" description="Disordered" evidence="6">
    <location>
        <begin position="606"/>
        <end position="636"/>
    </location>
</feature>
<accession>A0A5A8DT15</accession>
<feature type="region of interest" description="Disordered" evidence="6">
    <location>
        <begin position="667"/>
        <end position="691"/>
    </location>
</feature>
<feature type="region of interest" description="Disordered" evidence="6">
    <location>
        <begin position="739"/>
        <end position="783"/>
    </location>
</feature>
<dbReference type="PANTHER" id="PTHR45188:SF2">
    <property type="entry name" value="DNAJ HOMOLOG SUBFAMILY C MEMBER 7"/>
    <property type="match status" value="1"/>
</dbReference>
<proteinExistence type="predicted"/>
<dbReference type="SMART" id="SM00248">
    <property type="entry name" value="ANK"/>
    <property type="match status" value="3"/>
</dbReference>
<dbReference type="PROSITE" id="PS50088">
    <property type="entry name" value="ANK_REPEAT"/>
    <property type="match status" value="1"/>
</dbReference>
<dbReference type="Proteomes" id="UP000324907">
    <property type="component" value="Unassembled WGS sequence"/>
</dbReference>
<dbReference type="EMBL" id="VLTL01000037">
    <property type="protein sequence ID" value="KAA0166941.1"/>
    <property type="molecule type" value="Genomic_DNA"/>
</dbReference>
<evidence type="ECO:0000256" key="2">
    <source>
        <dbReference type="ARBA" id="ARBA00022803"/>
    </source>
</evidence>
<evidence type="ECO:0000259" key="7">
    <source>
        <dbReference type="PROSITE" id="PS50076"/>
    </source>
</evidence>
<sequence length="783" mass="82699">MFRQEHYGSPYRARAAAGAGSAKGTPSRGSAGSSAGAGGSLAVRLMQIAGEFELERKKERQDLERANAEAEARVQDLEDRNDELTARLEAAEAAAREAKEEAARLAAGGDDATKKALRESVAARFALTDALRMLSGVAVAASPSGALDILGAATAGKHAGAGHASACKVLLTEGADPGAVEEGGGLRRSALHAAAAGGHEAACKALLRQAQTQAAAQAQAAAERAQAAAEADDAPARARATQELGLARGALGRLLDARDTTGCTALALAARAGHAGVCKLLLLQGSDPSVADEDDVVPETAAEEADAAAALGVLRDGSILFWNASVRANRLYSERRYNEAIGAYSTALELAAEHGLRASRRDLATLHYNRARAAFRLGRHVAAVEDCGAALEQDESYRNALAQRAECHMSLFDFERAARDFRALLDADPSDRQWARRLLEAERMRDLSHYAVLGLPATFSGSQLKRAYRTACLRWHPDKHAGTPEAGHRAHVVFRRVAQANEALQDSYQRMMHDMELRARGVQPAADSGHGFDAWFKREAARDAEREEERRSAEEAAAACRADEDKARARARELMRKLAGGGAAANAGAGAQSAAAAGTEVPVGAAAGYGSDSDETSSGTGSLGADEDDEDVLGGRVGGFVDQLDQLDEQIKALMANEGGAAGAFVGAFDDATDDDDDDGDHDDHGDHDGRFARHVRADDDEFLMRQAYRFGATADRGEVFADVDDDLAWAEAHQRQRAAFGLPRHTPAGASSRFSPRPEATPRTEQAARRAADAAFQGTEQM</sequence>
<dbReference type="SUPFAM" id="SSF46565">
    <property type="entry name" value="Chaperone J-domain"/>
    <property type="match status" value="1"/>
</dbReference>
<evidence type="ECO:0000256" key="1">
    <source>
        <dbReference type="ARBA" id="ARBA00022737"/>
    </source>
</evidence>
<evidence type="ECO:0000256" key="4">
    <source>
        <dbReference type="PROSITE-ProRule" id="PRU00339"/>
    </source>
</evidence>
<evidence type="ECO:0000256" key="6">
    <source>
        <dbReference type="SAM" id="MobiDB-lite"/>
    </source>
</evidence>
<evidence type="ECO:0000256" key="5">
    <source>
        <dbReference type="SAM" id="Coils"/>
    </source>
</evidence>
<dbReference type="Gene3D" id="1.25.40.10">
    <property type="entry name" value="Tetratricopeptide repeat domain"/>
    <property type="match status" value="1"/>
</dbReference>
<dbReference type="SMART" id="SM00028">
    <property type="entry name" value="TPR"/>
    <property type="match status" value="3"/>
</dbReference>
<evidence type="ECO:0000313" key="8">
    <source>
        <dbReference type="EMBL" id="KAA0166941.1"/>
    </source>
</evidence>
<organism evidence="8 9">
    <name type="scientific">Cafeteria roenbergensis</name>
    <name type="common">Marine flagellate</name>
    <dbReference type="NCBI Taxonomy" id="33653"/>
    <lineage>
        <taxon>Eukaryota</taxon>
        <taxon>Sar</taxon>
        <taxon>Stramenopiles</taxon>
        <taxon>Bigyra</taxon>
        <taxon>Opalozoa</taxon>
        <taxon>Bicosoecida</taxon>
        <taxon>Cafeteriaceae</taxon>
        <taxon>Cafeteria</taxon>
    </lineage>
</organism>
<keyword evidence="2 4" id="KW-0802">TPR repeat</keyword>
<comment type="caution">
    <text evidence="8">The sequence shown here is derived from an EMBL/GenBank/DDBJ whole genome shotgun (WGS) entry which is preliminary data.</text>
</comment>
<dbReference type="InterPro" id="IPR019734">
    <property type="entry name" value="TPR_rpt"/>
</dbReference>
<dbReference type="SUPFAM" id="SSF48403">
    <property type="entry name" value="Ankyrin repeat"/>
    <property type="match status" value="1"/>
</dbReference>
<keyword evidence="1" id="KW-0677">Repeat</keyword>
<dbReference type="InterPro" id="IPR036869">
    <property type="entry name" value="J_dom_sf"/>
</dbReference>
<dbReference type="Gene3D" id="1.25.40.20">
    <property type="entry name" value="Ankyrin repeat-containing domain"/>
    <property type="match status" value="2"/>
</dbReference>
<feature type="domain" description="J" evidence="7">
    <location>
        <begin position="448"/>
        <end position="517"/>
    </location>
</feature>
<dbReference type="PROSITE" id="PS50005">
    <property type="entry name" value="TPR"/>
    <property type="match status" value="1"/>
</dbReference>
<feature type="coiled-coil region" evidence="5">
    <location>
        <begin position="49"/>
        <end position="108"/>
    </location>
</feature>
<dbReference type="PROSITE" id="PS50076">
    <property type="entry name" value="DNAJ_2"/>
    <property type="match status" value="1"/>
</dbReference>
<feature type="compositionally biased region" description="Low complexity" evidence="6">
    <location>
        <begin position="12"/>
        <end position="34"/>
    </location>
</feature>
<feature type="compositionally biased region" description="Basic and acidic residues" evidence="6">
    <location>
        <begin position="682"/>
        <end position="691"/>
    </location>
</feature>